<keyword evidence="2" id="KW-1185">Reference proteome</keyword>
<sequence length="98" mass="11668">MYRFLRDYFVGRSIYRLSKHKYLRHPEEEPEYIVPSKYLGKGKKFSDCSEETRSAKNGPRTGFKYIGIYLSWYDSHPCFVSLERLNYVPDLSMSVIIL</sequence>
<gene>
    <name evidence="1" type="ordered locus">DEHA2D01254g</name>
</gene>
<dbReference type="HOGENOM" id="CLU_2333583_0_0_1"/>
<proteinExistence type="predicted"/>
<dbReference type="Proteomes" id="UP000000599">
    <property type="component" value="Chromosome D"/>
</dbReference>
<dbReference type="VEuPathDB" id="FungiDB:DEHA2D01254g"/>
<dbReference type="KEGG" id="dha:DEHA2D01254g"/>
<dbReference type="RefSeq" id="XP_458523.2">
    <property type="nucleotide sequence ID" value="XM_458523.1"/>
</dbReference>
<organism evidence="1 2">
    <name type="scientific">Debaryomyces hansenii (strain ATCC 36239 / CBS 767 / BCRC 21394 / JCM 1990 / NBRC 0083 / IGC 2968)</name>
    <name type="common">Yeast</name>
    <name type="synonym">Torulaspora hansenii</name>
    <dbReference type="NCBI Taxonomy" id="284592"/>
    <lineage>
        <taxon>Eukaryota</taxon>
        <taxon>Fungi</taxon>
        <taxon>Dikarya</taxon>
        <taxon>Ascomycota</taxon>
        <taxon>Saccharomycotina</taxon>
        <taxon>Pichiomycetes</taxon>
        <taxon>Debaryomycetaceae</taxon>
        <taxon>Debaryomyces</taxon>
    </lineage>
</organism>
<reference evidence="1 2" key="1">
    <citation type="journal article" date="2004" name="Nature">
        <title>Genome evolution in yeasts.</title>
        <authorList>
            <consortium name="Genolevures"/>
            <person name="Dujon B."/>
            <person name="Sherman D."/>
            <person name="Fischer G."/>
            <person name="Durrens P."/>
            <person name="Casaregola S."/>
            <person name="Lafontaine I."/>
            <person name="de Montigny J."/>
            <person name="Marck C."/>
            <person name="Neuveglise C."/>
            <person name="Talla E."/>
            <person name="Goffard N."/>
            <person name="Frangeul L."/>
            <person name="Aigle M."/>
            <person name="Anthouard V."/>
            <person name="Babour A."/>
            <person name="Barbe V."/>
            <person name="Barnay S."/>
            <person name="Blanchin S."/>
            <person name="Beckerich J.M."/>
            <person name="Beyne E."/>
            <person name="Bleykasten C."/>
            <person name="Boisrame A."/>
            <person name="Boyer J."/>
            <person name="Cattolico L."/>
            <person name="Confanioleri F."/>
            <person name="de Daruvar A."/>
            <person name="Despons L."/>
            <person name="Fabre E."/>
            <person name="Fairhead C."/>
            <person name="Ferry-Dumazet H."/>
            <person name="Groppi A."/>
            <person name="Hantraye F."/>
            <person name="Hennequin C."/>
            <person name="Jauniaux N."/>
            <person name="Joyet P."/>
            <person name="Kachouri R."/>
            <person name="Kerrest A."/>
            <person name="Koszul R."/>
            <person name="Lemaire M."/>
            <person name="Lesur I."/>
            <person name="Ma L."/>
            <person name="Muller H."/>
            <person name="Nicaud J.M."/>
            <person name="Nikolski M."/>
            <person name="Oztas S."/>
            <person name="Ozier-Kalogeropoulos O."/>
            <person name="Pellenz S."/>
            <person name="Potier S."/>
            <person name="Richard G.F."/>
            <person name="Straub M.L."/>
            <person name="Suleau A."/>
            <person name="Swennene D."/>
            <person name="Tekaia F."/>
            <person name="Wesolowski-Louvel M."/>
            <person name="Westhof E."/>
            <person name="Wirth B."/>
            <person name="Zeniou-Meyer M."/>
            <person name="Zivanovic I."/>
            <person name="Bolotin-Fukuhara M."/>
            <person name="Thierry A."/>
            <person name="Bouchier C."/>
            <person name="Caudron B."/>
            <person name="Scarpelli C."/>
            <person name="Gaillardin C."/>
            <person name="Weissenbach J."/>
            <person name="Wincker P."/>
            <person name="Souciet J.L."/>
        </authorList>
    </citation>
    <scope>NUCLEOTIDE SEQUENCE [LARGE SCALE GENOMIC DNA]</scope>
    <source>
        <strain evidence="2">ATCC 36239 / CBS 767 / BCRC 21394 / JCM 1990 / NBRC 0083 / IGC 2968</strain>
    </source>
</reference>
<dbReference type="InParanoid" id="Q6BTE7"/>
<dbReference type="AlphaFoldDB" id="Q6BTE7"/>
<dbReference type="GeneID" id="2900891"/>
<name>Q6BTE7_DEBHA</name>
<evidence type="ECO:0000313" key="2">
    <source>
        <dbReference type="Proteomes" id="UP000000599"/>
    </source>
</evidence>
<accession>Q6BTE7</accession>
<evidence type="ECO:0000313" key="1">
    <source>
        <dbReference type="EMBL" id="CAG86651.2"/>
    </source>
</evidence>
<dbReference type="EMBL" id="CR382136">
    <property type="protein sequence ID" value="CAG86651.2"/>
    <property type="molecule type" value="Genomic_DNA"/>
</dbReference>
<protein>
    <submittedName>
        <fullName evidence="1">DEHA2D01254p</fullName>
    </submittedName>
</protein>